<proteinExistence type="predicted"/>
<feature type="active site" description="Proton acceptor" evidence="1">
    <location>
        <position position="44"/>
    </location>
</feature>
<evidence type="ECO:0000256" key="3">
    <source>
        <dbReference type="PIRSR" id="PIRSR600829-3"/>
    </source>
</evidence>
<feature type="binding site" evidence="2">
    <location>
        <position position="44"/>
    </location>
    <ligand>
        <name>substrate</name>
    </ligand>
</feature>
<reference evidence="4 5" key="1">
    <citation type="submission" date="2019-01" db="EMBL/GenBank/DDBJ databases">
        <authorList>
            <person name="Zhang S."/>
        </authorList>
    </citation>
    <scope>NUCLEOTIDE SEQUENCE [LARGE SCALE GENOMIC DNA]</scope>
    <source>
        <strain evidence="4 5">1626</strain>
    </source>
</reference>
<evidence type="ECO:0000313" key="4">
    <source>
        <dbReference type="EMBL" id="TKS53458.1"/>
    </source>
</evidence>
<feature type="binding site" evidence="2">
    <location>
        <position position="73"/>
    </location>
    <ligand>
        <name>substrate</name>
    </ligand>
</feature>
<name>A0A4Z1R9T0_9GAMM</name>
<dbReference type="GO" id="GO:0016020">
    <property type="term" value="C:membrane"/>
    <property type="evidence" value="ECO:0007669"/>
    <property type="project" value="InterPro"/>
</dbReference>
<dbReference type="RefSeq" id="WP_134672843.1">
    <property type="nucleotide sequence ID" value="NZ_SPUH01000001.1"/>
</dbReference>
<dbReference type="GO" id="GO:0005524">
    <property type="term" value="F:ATP binding"/>
    <property type="evidence" value="ECO:0007669"/>
    <property type="project" value="UniProtKB-KW"/>
</dbReference>
<feature type="binding site" evidence="3">
    <location>
        <begin position="69"/>
        <end position="70"/>
    </location>
    <ligand>
        <name>ATP</name>
        <dbReference type="ChEBI" id="CHEBI:30616"/>
    </ligand>
</feature>
<accession>A0A4Z1R9T0</accession>
<dbReference type="GO" id="GO:0008654">
    <property type="term" value="P:phospholipid biosynthetic process"/>
    <property type="evidence" value="ECO:0007669"/>
    <property type="project" value="InterPro"/>
</dbReference>
<dbReference type="GO" id="GO:0016301">
    <property type="term" value="F:kinase activity"/>
    <property type="evidence" value="ECO:0007669"/>
    <property type="project" value="InterPro"/>
</dbReference>
<evidence type="ECO:0000256" key="2">
    <source>
        <dbReference type="PIRSR" id="PIRSR600829-2"/>
    </source>
</evidence>
<keyword evidence="3" id="KW-0067">ATP-binding</keyword>
<dbReference type="InterPro" id="IPR000829">
    <property type="entry name" value="DAGK"/>
</dbReference>
<keyword evidence="3" id="KW-0547">Nucleotide-binding</keyword>
<organism evidence="4 5">
    <name type="scientific">Luteimonas yindakuii</name>
    <dbReference type="NCBI Taxonomy" id="2565782"/>
    <lineage>
        <taxon>Bacteria</taxon>
        <taxon>Pseudomonadati</taxon>
        <taxon>Pseudomonadota</taxon>
        <taxon>Gammaproteobacteria</taxon>
        <taxon>Lysobacterales</taxon>
        <taxon>Lysobacteraceae</taxon>
        <taxon>Luteimonas</taxon>
    </lineage>
</organism>
<keyword evidence="5" id="KW-1185">Reference proteome</keyword>
<dbReference type="EMBL" id="SPUH01000001">
    <property type="protein sequence ID" value="TKS53458.1"/>
    <property type="molecule type" value="Genomic_DNA"/>
</dbReference>
<dbReference type="Gene3D" id="1.10.287.3610">
    <property type="match status" value="1"/>
</dbReference>
<evidence type="ECO:0000256" key="1">
    <source>
        <dbReference type="PIRSR" id="PIRSR600829-1"/>
    </source>
</evidence>
<dbReference type="AlphaFoldDB" id="A0A4Z1R9T0"/>
<protein>
    <submittedName>
        <fullName evidence="4">Uncharacterized protein</fullName>
    </submittedName>
</protein>
<gene>
    <name evidence="4" type="ORF">E4582_00825</name>
</gene>
<sequence>MSMVRGAIALNRLRMFFRPGSDVHAGKLPAAGSVPERRTELAVELPNTALDATIDRVGRRHHPLSGKAKDAGSVAVAAALRAACWVWACVPW</sequence>
<comment type="caution">
    <text evidence="4">The sequence shown here is derived from an EMBL/GenBank/DDBJ whole genome shotgun (WGS) entry which is preliminary data.</text>
</comment>
<evidence type="ECO:0000313" key="5">
    <source>
        <dbReference type="Proteomes" id="UP000298681"/>
    </source>
</evidence>
<dbReference type="Pfam" id="PF01219">
    <property type="entry name" value="DAGK_prokar"/>
    <property type="match status" value="1"/>
</dbReference>
<dbReference type="InterPro" id="IPR036945">
    <property type="entry name" value="DAGK_sf"/>
</dbReference>
<dbReference type="Proteomes" id="UP000298681">
    <property type="component" value="Unassembled WGS sequence"/>
</dbReference>